<dbReference type="InterPro" id="IPR000073">
    <property type="entry name" value="AB_hydrolase_1"/>
</dbReference>
<dbReference type="EMBL" id="JAUTIX010000006">
    <property type="protein sequence ID" value="MDP0399326.1"/>
    <property type="molecule type" value="Genomic_DNA"/>
</dbReference>
<dbReference type="NCBIfam" id="NF002873">
    <property type="entry name" value="PRK03204.1"/>
    <property type="match status" value="1"/>
</dbReference>
<keyword evidence="1 3" id="KW-0378">Hydrolase</keyword>
<dbReference type="RefSeq" id="WP_305112004.1">
    <property type="nucleotide sequence ID" value="NZ_JAUTIX010000006.1"/>
</dbReference>
<name>A0AA90NJ12_9ACTN</name>
<sequence>MFVDFVPDPELYPFESRWFASSAGRMHYIDEGSGPVLLFCHGTPTWSFVYRAIVTALRDRYRCIVVDHLGFGLSERPDGCGYTITELSSLLGELIDHLGLDDVVVMGQDWGGPIGLGAAVRRAERIRGVVLGNTAFWPNDGLDKRLFSAIMSSRPMQRRIIDDNVMIDRVLASELRVTLSPAEFENYRAVQPTPAARAALAVMPREIRAARGFLAELERDVAQRLGDKPALATWGMRDKVFRPRACLPRIRRTFTDLDIVELPAAGHIIQEAAPGKIAAAIARRFPV</sequence>
<evidence type="ECO:0000313" key="3">
    <source>
        <dbReference type="EMBL" id="MDP0399326.1"/>
    </source>
</evidence>
<comment type="caution">
    <text evidence="3">The sequence shown here is derived from an EMBL/GenBank/DDBJ whole genome shotgun (WGS) entry which is preliminary data.</text>
</comment>
<dbReference type="InterPro" id="IPR029058">
    <property type="entry name" value="AB_hydrolase_fold"/>
</dbReference>
<dbReference type="Gene3D" id="3.40.50.1820">
    <property type="entry name" value="alpha/beta hydrolase"/>
    <property type="match status" value="1"/>
</dbReference>
<feature type="domain" description="AB hydrolase-1" evidence="2">
    <location>
        <begin position="35"/>
        <end position="271"/>
    </location>
</feature>
<dbReference type="SUPFAM" id="SSF53474">
    <property type="entry name" value="alpha/beta-Hydrolases"/>
    <property type="match status" value="1"/>
</dbReference>
<dbReference type="InterPro" id="IPR051340">
    <property type="entry name" value="Haloalkane_dehalogenase"/>
</dbReference>
<accession>A0AA90NJ12</accession>
<dbReference type="Proteomes" id="UP001178281">
    <property type="component" value="Unassembled WGS sequence"/>
</dbReference>
<dbReference type="PANTHER" id="PTHR42977">
    <property type="entry name" value="HYDROLASE-RELATED"/>
    <property type="match status" value="1"/>
</dbReference>
<evidence type="ECO:0000256" key="1">
    <source>
        <dbReference type="ARBA" id="ARBA00022801"/>
    </source>
</evidence>
<evidence type="ECO:0000259" key="2">
    <source>
        <dbReference type="Pfam" id="PF00561"/>
    </source>
</evidence>
<dbReference type="EC" id="3.8.1.5" evidence="3"/>
<protein>
    <submittedName>
        <fullName evidence="3">Haloalkane dehalogenase</fullName>
        <ecNumber evidence="3">3.8.1.5</ecNumber>
    </submittedName>
</protein>
<evidence type="ECO:0000313" key="4">
    <source>
        <dbReference type="Proteomes" id="UP001178281"/>
    </source>
</evidence>
<dbReference type="GO" id="GO:0018786">
    <property type="term" value="F:haloalkane dehalogenase activity"/>
    <property type="evidence" value="ECO:0007669"/>
    <property type="project" value="UniProtKB-EC"/>
</dbReference>
<keyword evidence="4" id="KW-1185">Reference proteome</keyword>
<dbReference type="PRINTS" id="PR00111">
    <property type="entry name" value="ABHYDROLASE"/>
</dbReference>
<dbReference type="Pfam" id="PF00561">
    <property type="entry name" value="Abhydrolase_1"/>
    <property type="match status" value="1"/>
</dbReference>
<proteinExistence type="predicted"/>
<dbReference type="AlphaFoldDB" id="A0AA90NJ12"/>
<reference evidence="3" key="1">
    <citation type="submission" date="2023-08" db="EMBL/GenBank/DDBJ databases">
        <title>The draft genome of Tsukamurella strandjordii strain 050030.</title>
        <authorList>
            <person name="Zhao F."/>
            <person name="Feng Y."/>
            <person name="Zong Z."/>
        </authorList>
    </citation>
    <scope>NUCLEOTIDE SEQUENCE</scope>
    <source>
        <strain evidence="3">050030</strain>
    </source>
</reference>
<dbReference type="PANTHER" id="PTHR42977:SF3">
    <property type="entry name" value="AB HYDROLASE-1 DOMAIN-CONTAINING PROTEIN"/>
    <property type="match status" value="1"/>
</dbReference>
<dbReference type="GO" id="GO:0004301">
    <property type="term" value="F:epoxide hydrolase activity"/>
    <property type="evidence" value="ECO:0007669"/>
    <property type="project" value="TreeGrafter"/>
</dbReference>
<organism evidence="3 4">
    <name type="scientific">Tsukamurella strandjordii</name>
    <dbReference type="NCBI Taxonomy" id="147577"/>
    <lineage>
        <taxon>Bacteria</taxon>
        <taxon>Bacillati</taxon>
        <taxon>Actinomycetota</taxon>
        <taxon>Actinomycetes</taxon>
        <taxon>Mycobacteriales</taxon>
        <taxon>Tsukamurellaceae</taxon>
        <taxon>Tsukamurella</taxon>
    </lineage>
</organism>
<gene>
    <name evidence="3" type="ORF">Q7X28_15470</name>
</gene>